<comment type="caution">
    <text evidence="8">The sequence shown here is derived from an EMBL/GenBank/DDBJ whole genome shotgun (WGS) entry which is preliminary data.</text>
</comment>
<accession>A0ABN2N5I3</accession>
<keyword evidence="6" id="KW-0464">Manganese</keyword>
<dbReference type="PANTHER" id="PTHR12992">
    <property type="entry name" value="NUDIX HYDROLASE"/>
    <property type="match status" value="1"/>
</dbReference>
<gene>
    <name evidence="8" type="ORF">GCM10009836_37210</name>
</gene>
<evidence type="ECO:0000313" key="9">
    <source>
        <dbReference type="Proteomes" id="UP001500449"/>
    </source>
</evidence>
<evidence type="ECO:0000256" key="2">
    <source>
        <dbReference type="ARBA" id="ARBA00001946"/>
    </source>
</evidence>
<evidence type="ECO:0000259" key="7">
    <source>
        <dbReference type="PROSITE" id="PS51462"/>
    </source>
</evidence>
<dbReference type="PANTHER" id="PTHR12992:SF11">
    <property type="entry name" value="MITOCHONDRIAL COENZYME A DIPHOSPHATASE NUDT8"/>
    <property type="match status" value="1"/>
</dbReference>
<dbReference type="EMBL" id="BAAAQK010000011">
    <property type="protein sequence ID" value="GAA1853734.1"/>
    <property type="molecule type" value="Genomic_DNA"/>
</dbReference>
<sequence length="235" mass="24596">MSIPGLRPERTPPFLRPLLARVEAGDGIDMFPRRTPPPTGGRRAAVLMLFAEGPSGPDVLLVERASTLRNHAGQIAFPGGGTDPEDGGSPITTALREAEEETGLDPAGVVPLATLPELFLPPSGFVVTPVLAHWARPSPVRAVDLAETARVGRTPVAALADPANRINVSGPSGHIGHGFLVSGVLVWGFTGGILSALLDRAGWAHPWDESRVMDLGEAWSAARSAYTDEQEASGT</sequence>
<dbReference type="Gene3D" id="3.90.79.10">
    <property type="entry name" value="Nucleoside Triphosphate Pyrophosphohydrolase"/>
    <property type="match status" value="1"/>
</dbReference>
<dbReference type="RefSeq" id="WP_344418329.1">
    <property type="nucleotide sequence ID" value="NZ_BAAAQK010000011.1"/>
</dbReference>
<comment type="cofactor">
    <cofactor evidence="1">
        <name>Mn(2+)</name>
        <dbReference type="ChEBI" id="CHEBI:29035"/>
    </cofactor>
</comment>
<comment type="cofactor">
    <cofactor evidence="2">
        <name>Mg(2+)</name>
        <dbReference type="ChEBI" id="CHEBI:18420"/>
    </cofactor>
</comment>
<proteinExistence type="predicted"/>
<dbReference type="Proteomes" id="UP001500449">
    <property type="component" value="Unassembled WGS sequence"/>
</dbReference>
<keyword evidence="5" id="KW-0460">Magnesium</keyword>
<keyword evidence="9" id="KW-1185">Reference proteome</keyword>
<dbReference type="PROSITE" id="PS51462">
    <property type="entry name" value="NUDIX"/>
    <property type="match status" value="1"/>
</dbReference>
<evidence type="ECO:0000256" key="6">
    <source>
        <dbReference type="ARBA" id="ARBA00023211"/>
    </source>
</evidence>
<dbReference type="CDD" id="cd03426">
    <property type="entry name" value="NUDIX_CoAse_Nudt7"/>
    <property type="match status" value="1"/>
</dbReference>
<evidence type="ECO:0000256" key="1">
    <source>
        <dbReference type="ARBA" id="ARBA00001936"/>
    </source>
</evidence>
<name>A0ABN2N5I3_9PSEU</name>
<feature type="domain" description="Nudix hydrolase" evidence="7">
    <location>
        <begin position="40"/>
        <end position="181"/>
    </location>
</feature>
<keyword evidence="4" id="KW-0378">Hydrolase</keyword>
<dbReference type="Pfam" id="PF00293">
    <property type="entry name" value="NUDIX"/>
    <property type="match status" value="1"/>
</dbReference>
<evidence type="ECO:0000256" key="5">
    <source>
        <dbReference type="ARBA" id="ARBA00022842"/>
    </source>
</evidence>
<dbReference type="InterPro" id="IPR045121">
    <property type="entry name" value="CoAse"/>
</dbReference>
<evidence type="ECO:0000256" key="3">
    <source>
        <dbReference type="ARBA" id="ARBA00022723"/>
    </source>
</evidence>
<evidence type="ECO:0000313" key="8">
    <source>
        <dbReference type="EMBL" id="GAA1853734.1"/>
    </source>
</evidence>
<keyword evidence="3" id="KW-0479">Metal-binding</keyword>
<protein>
    <submittedName>
        <fullName evidence="8">CoA pyrophosphatase</fullName>
    </submittedName>
</protein>
<organism evidence="8 9">
    <name type="scientific">Pseudonocardia ailaonensis</name>
    <dbReference type="NCBI Taxonomy" id="367279"/>
    <lineage>
        <taxon>Bacteria</taxon>
        <taxon>Bacillati</taxon>
        <taxon>Actinomycetota</taxon>
        <taxon>Actinomycetes</taxon>
        <taxon>Pseudonocardiales</taxon>
        <taxon>Pseudonocardiaceae</taxon>
        <taxon>Pseudonocardia</taxon>
    </lineage>
</organism>
<dbReference type="SUPFAM" id="SSF55811">
    <property type="entry name" value="Nudix"/>
    <property type="match status" value="1"/>
</dbReference>
<reference evidence="8 9" key="1">
    <citation type="journal article" date="2019" name="Int. J. Syst. Evol. Microbiol.">
        <title>The Global Catalogue of Microorganisms (GCM) 10K type strain sequencing project: providing services to taxonomists for standard genome sequencing and annotation.</title>
        <authorList>
            <consortium name="The Broad Institute Genomics Platform"/>
            <consortium name="The Broad Institute Genome Sequencing Center for Infectious Disease"/>
            <person name="Wu L."/>
            <person name="Ma J."/>
        </authorList>
    </citation>
    <scope>NUCLEOTIDE SEQUENCE [LARGE SCALE GENOMIC DNA]</scope>
    <source>
        <strain evidence="8 9">JCM 16009</strain>
    </source>
</reference>
<dbReference type="InterPro" id="IPR000086">
    <property type="entry name" value="NUDIX_hydrolase_dom"/>
</dbReference>
<dbReference type="InterPro" id="IPR015797">
    <property type="entry name" value="NUDIX_hydrolase-like_dom_sf"/>
</dbReference>
<evidence type="ECO:0000256" key="4">
    <source>
        <dbReference type="ARBA" id="ARBA00022801"/>
    </source>
</evidence>